<organism evidence="1 2">
    <name type="scientific">Pararoseomonas baculiformis</name>
    <dbReference type="NCBI Taxonomy" id="2820812"/>
    <lineage>
        <taxon>Bacteria</taxon>
        <taxon>Pseudomonadati</taxon>
        <taxon>Pseudomonadota</taxon>
        <taxon>Alphaproteobacteria</taxon>
        <taxon>Acetobacterales</taxon>
        <taxon>Acetobacteraceae</taxon>
        <taxon>Pararoseomonas</taxon>
    </lineage>
</organism>
<gene>
    <name evidence="1" type="ORF">J8J14_24555</name>
</gene>
<sequence length="94" mass="10446">MEFVAERRGIFGVQLKGSGMFEVGKTYEIRMVIDGEETTIFRQVEAYDHPLVKFADVVQAQIDFVPEQRVPGEILNVTSPSFVGAVCMTSSVES</sequence>
<evidence type="ECO:0000313" key="2">
    <source>
        <dbReference type="Proteomes" id="UP000681594"/>
    </source>
</evidence>
<accession>A0ABS4ALK8</accession>
<evidence type="ECO:0000313" key="1">
    <source>
        <dbReference type="EMBL" id="MBP0447903.1"/>
    </source>
</evidence>
<comment type="caution">
    <text evidence="1">The sequence shown here is derived from an EMBL/GenBank/DDBJ whole genome shotgun (WGS) entry which is preliminary data.</text>
</comment>
<dbReference type="Proteomes" id="UP000681594">
    <property type="component" value="Unassembled WGS sequence"/>
</dbReference>
<dbReference type="RefSeq" id="WP_209382181.1">
    <property type="nucleotide sequence ID" value="NZ_JAGIZB010000087.1"/>
</dbReference>
<protein>
    <submittedName>
        <fullName evidence="1">Uncharacterized protein</fullName>
    </submittedName>
</protein>
<proteinExistence type="predicted"/>
<dbReference type="EMBL" id="JAGIZB010000087">
    <property type="protein sequence ID" value="MBP0447903.1"/>
    <property type="molecule type" value="Genomic_DNA"/>
</dbReference>
<name>A0ABS4ALK8_9PROT</name>
<reference evidence="1 2" key="1">
    <citation type="submission" date="2021-03" db="EMBL/GenBank/DDBJ databases">
        <authorList>
            <person name="So Y."/>
        </authorList>
    </citation>
    <scope>NUCLEOTIDE SEQUENCE [LARGE SCALE GENOMIC DNA]</scope>
    <source>
        <strain evidence="1 2">SSH11</strain>
    </source>
</reference>
<keyword evidence="2" id="KW-1185">Reference proteome</keyword>